<organism evidence="3">
    <name type="scientific">Arundo donax</name>
    <name type="common">Giant reed</name>
    <name type="synonym">Donax arundinaceus</name>
    <dbReference type="NCBI Taxonomy" id="35708"/>
    <lineage>
        <taxon>Eukaryota</taxon>
        <taxon>Viridiplantae</taxon>
        <taxon>Streptophyta</taxon>
        <taxon>Embryophyta</taxon>
        <taxon>Tracheophyta</taxon>
        <taxon>Spermatophyta</taxon>
        <taxon>Magnoliopsida</taxon>
        <taxon>Liliopsida</taxon>
        <taxon>Poales</taxon>
        <taxon>Poaceae</taxon>
        <taxon>PACMAD clade</taxon>
        <taxon>Arundinoideae</taxon>
        <taxon>Arundineae</taxon>
        <taxon>Arundo</taxon>
    </lineage>
</organism>
<reference evidence="3" key="1">
    <citation type="submission" date="2014-09" db="EMBL/GenBank/DDBJ databases">
        <authorList>
            <person name="Magalhaes I.L.F."/>
            <person name="Oliveira U."/>
            <person name="Santos F.R."/>
            <person name="Vidigal T.H.D.A."/>
            <person name="Brescovit A.D."/>
            <person name="Santos A.J."/>
        </authorList>
    </citation>
    <scope>NUCLEOTIDE SEQUENCE</scope>
    <source>
        <tissue evidence="3">Shoot tissue taken approximately 20 cm above the soil surface</tissue>
    </source>
</reference>
<dbReference type="InterPro" id="IPR058678">
    <property type="entry name" value="ARM_PUB"/>
</dbReference>
<dbReference type="AlphaFoldDB" id="A0A0A9F6B4"/>
<evidence type="ECO:0000313" key="3">
    <source>
        <dbReference type="EMBL" id="JAE05651.1"/>
    </source>
</evidence>
<dbReference type="Pfam" id="PF25598">
    <property type="entry name" value="ARM_PUB"/>
    <property type="match status" value="1"/>
</dbReference>
<dbReference type="PANTHER" id="PTHR23315">
    <property type="entry name" value="U BOX DOMAIN-CONTAINING"/>
    <property type="match status" value="1"/>
</dbReference>
<dbReference type="InterPro" id="IPR011989">
    <property type="entry name" value="ARM-like"/>
</dbReference>
<keyword evidence="1" id="KW-0833">Ubl conjugation pathway</keyword>
<feature type="domain" description="U-box" evidence="2">
    <location>
        <begin position="63"/>
        <end position="231"/>
    </location>
</feature>
<protein>
    <recommendedName>
        <fullName evidence="2">U-box domain-containing protein</fullName>
    </recommendedName>
</protein>
<sequence length="324" mass="36139">MLPLELQGKSIKDLKNILDENEVSCYMVSNGFVEAFLEFLRNDSGCYSVQARKAGFQFFLAFLSSSRSEVPSVNEEAFHLITTFFDSELKIEALLILHELIQRSKCLKAHLMASVVTLPLFKILASEDTEGVELSLKIICELSSDADMKSYLISLGIIPKLVPIFTEGSFVECCLKILRNLCDVEEAAVLISRTDQCLGSVSEYLDTGSPKEREHAVVILLAICSRSVEDCLLVMKEGVIPALVDLSVNGIDEEKNCSIKLLHLLRDIRRSDQFSNSCSQEVGATDVIEDAPDSSIHKQPISKSSRFFQRKLNIFSKPRSLTLF</sequence>
<accession>A0A0A9F6B4</accession>
<dbReference type="SUPFAM" id="SSF48371">
    <property type="entry name" value="ARM repeat"/>
    <property type="match status" value="1"/>
</dbReference>
<dbReference type="EMBL" id="GBRH01192245">
    <property type="protein sequence ID" value="JAE05651.1"/>
    <property type="molecule type" value="Transcribed_RNA"/>
</dbReference>
<evidence type="ECO:0000256" key="1">
    <source>
        <dbReference type="ARBA" id="ARBA00022786"/>
    </source>
</evidence>
<reference evidence="3" key="2">
    <citation type="journal article" date="2015" name="Data Brief">
        <title>Shoot transcriptome of the giant reed, Arundo donax.</title>
        <authorList>
            <person name="Barrero R.A."/>
            <person name="Guerrero F.D."/>
            <person name="Moolhuijzen P."/>
            <person name="Goolsby J.A."/>
            <person name="Tidwell J."/>
            <person name="Bellgard S.E."/>
            <person name="Bellgard M.I."/>
        </authorList>
    </citation>
    <scope>NUCLEOTIDE SEQUENCE</scope>
    <source>
        <tissue evidence="3">Shoot tissue taken approximately 20 cm above the soil surface</tissue>
    </source>
</reference>
<dbReference type="InterPro" id="IPR016024">
    <property type="entry name" value="ARM-type_fold"/>
</dbReference>
<dbReference type="FunFam" id="1.25.10.10:FF:000484">
    <property type="entry name" value="RING-type E3 ubiquitin transferase"/>
    <property type="match status" value="1"/>
</dbReference>
<name>A0A0A9F6B4_ARUDO</name>
<dbReference type="Gene3D" id="1.25.10.10">
    <property type="entry name" value="Leucine-rich Repeat Variant"/>
    <property type="match status" value="1"/>
</dbReference>
<evidence type="ECO:0000259" key="2">
    <source>
        <dbReference type="Pfam" id="PF25598"/>
    </source>
</evidence>
<dbReference type="PANTHER" id="PTHR23315:SF243">
    <property type="entry name" value="RING-TYPE E3 UBIQUITIN TRANSFERASE"/>
    <property type="match status" value="1"/>
</dbReference>
<proteinExistence type="predicted"/>